<name>A0ABP1AA59_9BRYO</name>
<gene>
    <name evidence="1" type="ORF">CSSPJE1EN2_LOCUS2412</name>
</gene>
<protein>
    <submittedName>
        <fullName evidence="1">Uncharacterized protein</fullName>
    </submittedName>
</protein>
<accession>A0ABP1AA59</accession>
<evidence type="ECO:0000313" key="1">
    <source>
        <dbReference type="EMBL" id="CAK9859417.1"/>
    </source>
</evidence>
<dbReference type="EMBL" id="OZ023711">
    <property type="protein sequence ID" value="CAK9859417.1"/>
    <property type="molecule type" value="Genomic_DNA"/>
</dbReference>
<dbReference type="Proteomes" id="UP001497522">
    <property type="component" value="Chromosome 10"/>
</dbReference>
<proteinExistence type="predicted"/>
<evidence type="ECO:0000313" key="2">
    <source>
        <dbReference type="Proteomes" id="UP001497522"/>
    </source>
</evidence>
<sequence length="165" mass="18777">MNNFKAVRGSAWREVVKEAYLWLKTISVLAALISGEAMEVACCAFFSSTAVVPAELQALHDASSERRTGRRVSIATIFLKRRVQFNNQHYSRHTNVSASRPRHLKILGLDKHLRTSNKFANEFLNFSSCSFSYNSSQDCKAIQHHNPVIYAGEDLGLYIYYNPRF</sequence>
<organism evidence="1 2">
    <name type="scientific">Sphagnum jensenii</name>
    <dbReference type="NCBI Taxonomy" id="128206"/>
    <lineage>
        <taxon>Eukaryota</taxon>
        <taxon>Viridiplantae</taxon>
        <taxon>Streptophyta</taxon>
        <taxon>Embryophyta</taxon>
        <taxon>Bryophyta</taxon>
        <taxon>Sphagnophytina</taxon>
        <taxon>Sphagnopsida</taxon>
        <taxon>Sphagnales</taxon>
        <taxon>Sphagnaceae</taxon>
        <taxon>Sphagnum</taxon>
    </lineage>
</organism>
<reference evidence="1" key="1">
    <citation type="submission" date="2024-03" db="EMBL/GenBank/DDBJ databases">
        <authorList>
            <consortium name="ELIXIR-Norway"/>
            <consortium name="Elixir Norway"/>
        </authorList>
    </citation>
    <scope>NUCLEOTIDE SEQUENCE</scope>
</reference>
<keyword evidence="2" id="KW-1185">Reference proteome</keyword>